<name>A0A269ZHM1_9MICO</name>
<organism evidence="3 4">
    <name type="scientific">Brevibacterium casei</name>
    <dbReference type="NCBI Taxonomy" id="33889"/>
    <lineage>
        <taxon>Bacteria</taxon>
        <taxon>Bacillati</taxon>
        <taxon>Actinomycetota</taxon>
        <taxon>Actinomycetes</taxon>
        <taxon>Micrococcales</taxon>
        <taxon>Brevibacteriaceae</taxon>
        <taxon>Brevibacterium</taxon>
    </lineage>
</organism>
<dbReference type="RefSeq" id="WP_095375228.1">
    <property type="nucleotide sequence ID" value="NZ_NCWY01000001.1"/>
</dbReference>
<dbReference type="EMBL" id="NCWY01000001">
    <property type="protein sequence ID" value="PAK97302.1"/>
    <property type="molecule type" value="Genomic_DNA"/>
</dbReference>
<sequence length="414" mass="44342">MIDEDPHTSTEAAAADAGPSEPLPLAGVRVVEFSHMVMGPSCGMILADLGAEVIKVEPRGAGDKTRYLPGSGSGLFPAFNRNKLSVQLDIAEAADREIALTLIDSADVLLENFRVGKMESMGYGYDELAARNPRLIYTSLKGFLPGPYGQRTALDEVVQMLGGLAFMTGPPGQPLRAGASVNDIMGGMFGVIGILSALRVREQTGRGQLVNSALFENNAFLVGTHMAQAQLSEEPLRPMPTRRATWAVYDIFLDRDGSQVFVAAVSDGQWRDLCDEFGLTDLAEDPALEHNQGRVDQRERIHAELQAALSRLSLAEIEEKCTRRGLPVAPVNTPADLTSDPHLVASGALAATGLPDGESVDIPLLPLTFDGQRLGLRRNVPAPGEHNAVYRDGNSGTPPDLPDVDLGEERTQSQ</sequence>
<dbReference type="SUPFAM" id="SSF89796">
    <property type="entry name" value="CoA-transferase family III (CaiB/BaiF)"/>
    <property type="match status" value="1"/>
</dbReference>
<dbReference type="PANTHER" id="PTHR48207:SF3">
    <property type="entry name" value="SUCCINATE--HYDROXYMETHYLGLUTARATE COA-TRANSFERASE"/>
    <property type="match status" value="1"/>
</dbReference>
<dbReference type="AlphaFoldDB" id="A0A269ZHM1"/>
<dbReference type="PANTHER" id="PTHR48207">
    <property type="entry name" value="SUCCINATE--HYDROXYMETHYLGLUTARATE COA-TRANSFERASE"/>
    <property type="match status" value="1"/>
</dbReference>
<evidence type="ECO:0000256" key="2">
    <source>
        <dbReference type="SAM" id="MobiDB-lite"/>
    </source>
</evidence>
<feature type="region of interest" description="Disordered" evidence="2">
    <location>
        <begin position="380"/>
        <end position="414"/>
    </location>
</feature>
<evidence type="ECO:0000313" key="3">
    <source>
        <dbReference type="EMBL" id="PAK97302.1"/>
    </source>
</evidence>
<proteinExistence type="predicted"/>
<protein>
    <submittedName>
        <fullName evidence="3">Formyl-CoA transferase</fullName>
    </submittedName>
</protein>
<comment type="caution">
    <text evidence="3">The sequence shown here is derived from an EMBL/GenBank/DDBJ whole genome shotgun (WGS) entry which is preliminary data.</text>
</comment>
<evidence type="ECO:0000256" key="1">
    <source>
        <dbReference type="ARBA" id="ARBA00022679"/>
    </source>
</evidence>
<feature type="region of interest" description="Disordered" evidence="2">
    <location>
        <begin position="1"/>
        <end position="20"/>
    </location>
</feature>
<dbReference type="InterPro" id="IPR044855">
    <property type="entry name" value="CoA-Trfase_III_dom3_sf"/>
</dbReference>
<evidence type="ECO:0000313" key="4">
    <source>
        <dbReference type="Proteomes" id="UP000216867"/>
    </source>
</evidence>
<gene>
    <name evidence="3" type="ORF">B8X04_01605</name>
</gene>
<dbReference type="Proteomes" id="UP000216867">
    <property type="component" value="Unassembled WGS sequence"/>
</dbReference>
<reference evidence="3 4" key="1">
    <citation type="submission" date="2017-04" db="EMBL/GenBank/DDBJ databases">
        <title>Kefir bacterial isolates.</title>
        <authorList>
            <person name="Kim Y."/>
            <person name="Blasche S."/>
            <person name="Patil K.R."/>
        </authorList>
    </citation>
    <scope>NUCLEOTIDE SEQUENCE [LARGE SCALE GENOMIC DNA]</scope>
    <source>
        <strain evidence="3 4">OG2</strain>
    </source>
</reference>
<dbReference type="Gene3D" id="3.30.1540.10">
    <property type="entry name" value="formyl-coa transferase, domain 3"/>
    <property type="match status" value="1"/>
</dbReference>
<keyword evidence="1 3" id="KW-0808">Transferase</keyword>
<dbReference type="GO" id="GO:0008410">
    <property type="term" value="F:CoA-transferase activity"/>
    <property type="evidence" value="ECO:0007669"/>
    <property type="project" value="TreeGrafter"/>
</dbReference>
<accession>A0A269ZHM1</accession>
<dbReference type="Pfam" id="PF02515">
    <property type="entry name" value="CoA_transf_3"/>
    <property type="match status" value="1"/>
</dbReference>
<dbReference type="InterPro" id="IPR050483">
    <property type="entry name" value="CoA-transferase_III_domain"/>
</dbReference>
<dbReference type="Gene3D" id="3.40.50.10540">
    <property type="entry name" value="Crotonobetainyl-coa:carnitine coa-transferase, domain 1"/>
    <property type="match status" value="1"/>
</dbReference>
<dbReference type="InterPro" id="IPR023606">
    <property type="entry name" value="CoA-Trfase_III_dom_1_sf"/>
</dbReference>
<dbReference type="InterPro" id="IPR003673">
    <property type="entry name" value="CoA-Trfase_fam_III"/>
</dbReference>